<name>A0A7W5ZUB4_9BACT</name>
<dbReference type="EMBL" id="JACIBY010000020">
    <property type="protein sequence ID" value="MBB3841692.1"/>
    <property type="molecule type" value="Genomic_DNA"/>
</dbReference>
<organism evidence="2 3">
    <name type="scientific">Runella defluvii</name>
    <dbReference type="NCBI Taxonomy" id="370973"/>
    <lineage>
        <taxon>Bacteria</taxon>
        <taxon>Pseudomonadati</taxon>
        <taxon>Bacteroidota</taxon>
        <taxon>Cytophagia</taxon>
        <taxon>Cytophagales</taxon>
        <taxon>Spirosomataceae</taxon>
        <taxon>Runella</taxon>
    </lineage>
</organism>
<keyword evidence="3" id="KW-1185">Reference proteome</keyword>
<comment type="caution">
    <text evidence="2">The sequence shown here is derived from an EMBL/GenBank/DDBJ whole genome shotgun (WGS) entry which is preliminary data.</text>
</comment>
<dbReference type="AlphaFoldDB" id="A0A7W5ZUB4"/>
<feature type="transmembrane region" description="Helical" evidence="1">
    <location>
        <begin position="76"/>
        <end position="97"/>
    </location>
</feature>
<evidence type="ECO:0000313" key="2">
    <source>
        <dbReference type="EMBL" id="MBB3841692.1"/>
    </source>
</evidence>
<reference evidence="2 3" key="1">
    <citation type="submission" date="2020-08" db="EMBL/GenBank/DDBJ databases">
        <title>Genomic Encyclopedia of Type Strains, Phase IV (KMG-IV): sequencing the most valuable type-strain genomes for metagenomic binning, comparative biology and taxonomic classification.</title>
        <authorList>
            <person name="Goeker M."/>
        </authorList>
    </citation>
    <scope>NUCLEOTIDE SEQUENCE [LARGE SCALE GENOMIC DNA]</scope>
    <source>
        <strain evidence="2 3">DSM 17976</strain>
    </source>
</reference>
<feature type="transmembrane region" description="Helical" evidence="1">
    <location>
        <begin position="27"/>
        <end position="46"/>
    </location>
</feature>
<evidence type="ECO:0000313" key="3">
    <source>
        <dbReference type="Proteomes" id="UP000541352"/>
    </source>
</evidence>
<keyword evidence="1" id="KW-0472">Membrane</keyword>
<gene>
    <name evidence="2" type="ORF">FHS57_005721</name>
</gene>
<dbReference type="RefSeq" id="WP_183979520.1">
    <property type="nucleotide sequence ID" value="NZ_JACIBY010000020.1"/>
</dbReference>
<sequence length="138" mass="15862">MKKIYKLTLICLGTATIYFSVFSEYLLLRYVILLAGISALGLGLFFEHKFWKTNPTALIVLGGSIIYPALLTENLLLRYLILSTGVSNLVIGFFLEYKQWKTYPPQIRNVILLYCIVMIPMMILVWYLAVIRGVRIFS</sequence>
<evidence type="ECO:0000256" key="1">
    <source>
        <dbReference type="SAM" id="Phobius"/>
    </source>
</evidence>
<keyword evidence="1" id="KW-1133">Transmembrane helix</keyword>
<dbReference type="Proteomes" id="UP000541352">
    <property type="component" value="Unassembled WGS sequence"/>
</dbReference>
<accession>A0A7W5ZUB4</accession>
<feature type="transmembrane region" description="Helical" evidence="1">
    <location>
        <begin position="109"/>
        <end position="129"/>
    </location>
</feature>
<keyword evidence="1" id="KW-0812">Transmembrane</keyword>
<feature type="transmembrane region" description="Helical" evidence="1">
    <location>
        <begin position="5"/>
        <end position="21"/>
    </location>
</feature>
<proteinExistence type="predicted"/>
<protein>
    <submittedName>
        <fullName evidence="2">Vacuolar-type H+-ATPase subunit I/STV1</fullName>
    </submittedName>
</protein>
<feature type="transmembrane region" description="Helical" evidence="1">
    <location>
        <begin position="53"/>
        <end position="70"/>
    </location>
</feature>